<dbReference type="Proteomes" id="UP000015106">
    <property type="component" value="Chromosome 3"/>
</dbReference>
<keyword evidence="3" id="KW-1185">Reference proteome</keyword>
<sequence length="41" mass="4723">MTPRFMYPTERRGQPRPRIHGSGREGRHPKPWAGLSHAAEN</sequence>
<reference evidence="3" key="1">
    <citation type="journal article" date="2013" name="Nature">
        <title>Draft genome of the wheat A-genome progenitor Triticum urartu.</title>
        <authorList>
            <person name="Ling H.Q."/>
            <person name="Zhao S."/>
            <person name="Liu D."/>
            <person name="Wang J."/>
            <person name="Sun H."/>
            <person name="Zhang C."/>
            <person name="Fan H."/>
            <person name="Li D."/>
            <person name="Dong L."/>
            <person name="Tao Y."/>
            <person name="Gao C."/>
            <person name="Wu H."/>
            <person name="Li Y."/>
            <person name="Cui Y."/>
            <person name="Guo X."/>
            <person name="Zheng S."/>
            <person name="Wang B."/>
            <person name="Yu K."/>
            <person name="Liang Q."/>
            <person name="Yang W."/>
            <person name="Lou X."/>
            <person name="Chen J."/>
            <person name="Feng M."/>
            <person name="Jian J."/>
            <person name="Zhang X."/>
            <person name="Luo G."/>
            <person name="Jiang Y."/>
            <person name="Liu J."/>
            <person name="Wang Z."/>
            <person name="Sha Y."/>
            <person name="Zhang B."/>
            <person name="Wu H."/>
            <person name="Tang D."/>
            <person name="Shen Q."/>
            <person name="Xue P."/>
            <person name="Zou S."/>
            <person name="Wang X."/>
            <person name="Liu X."/>
            <person name="Wang F."/>
            <person name="Yang Y."/>
            <person name="An X."/>
            <person name="Dong Z."/>
            <person name="Zhang K."/>
            <person name="Zhang X."/>
            <person name="Luo M.C."/>
            <person name="Dvorak J."/>
            <person name="Tong Y."/>
            <person name="Wang J."/>
            <person name="Yang H."/>
            <person name="Li Z."/>
            <person name="Wang D."/>
            <person name="Zhang A."/>
            <person name="Wang J."/>
        </authorList>
    </citation>
    <scope>NUCLEOTIDE SEQUENCE</scope>
    <source>
        <strain evidence="3">cv. G1812</strain>
    </source>
</reference>
<dbReference type="AlphaFoldDB" id="A0A8R7PQA1"/>
<protein>
    <submittedName>
        <fullName evidence="2">Uncharacterized protein</fullName>
    </submittedName>
</protein>
<reference evidence="2" key="3">
    <citation type="submission" date="2022-06" db="UniProtKB">
        <authorList>
            <consortium name="EnsemblPlants"/>
        </authorList>
    </citation>
    <scope>IDENTIFICATION</scope>
</reference>
<dbReference type="EnsemblPlants" id="TuG1812G0300001993.01.T01">
    <property type="protein sequence ID" value="TuG1812G0300001993.01.T01.cds464649"/>
    <property type="gene ID" value="TuG1812G0300001993.01"/>
</dbReference>
<accession>A0A8R7PQA1</accession>
<evidence type="ECO:0000256" key="1">
    <source>
        <dbReference type="SAM" id="MobiDB-lite"/>
    </source>
</evidence>
<reference evidence="2" key="2">
    <citation type="submission" date="2018-03" db="EMBL/GenBank/DDBJ databases">
        <title>The Triticum urartu genome reveals the dynamic nature of wheat genome evolution.</title>
        <authorList>
            <person name="Ling H."/>
            <person name="Ma B."/>
            <person name="Shi X."/>
            <person name="Liu H."/>
            <person name="Dong L."/>
            <person name="Sun H."/>
            <person name="Cao Y."/>
            <person name="Gao Q."/>
            <person name="Zheng S."/>
            <person name="Li Y."/>
            <person name="Yu Y."/>
            <person name="Du H."/>
            <person name="Qi M."/>
            <person name="Li Y."/>
            <person name="Yu H."/>
            <person name="Cui Y."/>
            <person name="Wang N."/>
            <person name="Chen C."/>
            <person name="Wu H."/>
            <person name="Zhao Y."/>
            <person name="Zhang J."/>
            <person name="Li Y."/>
            <person name="Zhou W."/>
            <person name="Zhang B."/>
            <person name="Hu W."/>
            <person name="Eijk M."/>
            <person name="Tang J."/>
            <person name="Witsenboer H."/>
            <person name="Zhao S."/>
            <person name="Li Z."/>
            <person name="Zhang A."/>
            <person name="Wang D."/>
            <person name="Liang C."/>
        </authorList>
    </citation>
    <scope>NUCLEOTIDE SEQUENCE [LARGE SCALE GENOMIC DNA]</scope>
    <source>
        <strain evidence="2">cv. G1812</strain>
    </source>
</reference>
<dbReference type="Gramene" id="TuG1812G0300001993.01.T01">
    <property type="protein sequence ID" value="TuG1812G0300001993.01.T01.cds464649"/>
    <property type="gene ID" value="TuG1812G0300001993.01"/>
</dbReference>
<evidence type="ECO:0000313" key="2">
    <source>
        <dbReference type="EnsemblPlants" id="TuG1812G0300001993.01.T01.cds464649"/>
    </source>
</evidence>
<proteinExistence type="predicted"/>
<organism evidence="2 3">
    <name type="scientific">Triticum urartu</name>
    <name type="common">Red wild einkorn</name>
    <name type="synonym">Crithodium urartu</name>
    <dbReference type="NCBI Taxonomy" id="4572"/>
    <lineage>
        <taxon>Eukaryota</taxon>
        <taxon>Viridiplantae</taxon>
        <taxon>Streptophyta</taxon>
        <taxon>Embryophyta</taxon>
        <taxon>Tracheophyta</taxon>
        <taxon>Spermatophyta</taxon>
        <taxon>Magnoliopsida</taxon>
        <taxon>Liliopsida</taxon>
        <taxon>Poales</taxon>
        <taxon>Poaceae</taxon>
        <taxon>BOP clade</taxon>
        <taxon>Pooideae</taxon>
        <taxon>Triticodae</taxon>
        <taxon>Triticeae</taxon>
        <taxon>Triticinae</taxon>
        <taxon>Triticum</taxon>
    </lineage>
</organism>
<feature type="region of interest" description="Disordered" evidence="1">
    <location>
        <begin position="1"/>
        <end position="41"/>
    </location>
</feature>
<name>A0A8R7PQA1_TRIUA</name>
<evidence type="ECO:0000313" key="3">
    <source>
        <dbReference type="Proteomes" id="UP000015106"/>
    </source>
</evidence>